<evidence type="ECO:0000313" key="2">
    <source>
        <dbReference type="EMBL" id="KXA91897.1"/>
    </source>
</evidence>
<organism evidence="2 3">
    <name type="scientific">candidate division MSBL1 archaeon SCGC-AAA259E17</name>
    <dbReference type="NCBI Taxonomy" id="1698263"/>
    <lineage>
        <taxon>Archaea</taxon>
        <taxon>Methanobacteriati</taxon>
        <taxon>Methanobacteriota</taxon>
        <taxon>candidate division MSBL1</taxon>
    </lineage>
</organism>
<protein>
    <submittedName>
        <fullName evidence="2">Uncharacterized protein</fullName>
    </submittedName>
</protein>
<feature type="non-terminal residue" evidence="2">
    <location>
        <position position="1"/>
    </location>
</feature>
<comment type="caution">
    <text evidence="2">The sequence shown here is derived from an EMBL/GenBank/DDBJ whole genome shotgun (WGS) entry which is preliminary data.</text>
</comment>
<feature type="compositionally biased region" description="Basic residues" evidence="1">
    <location>
        <begin position="63"/>
        <end position="74"/>
    </location>
</feature>
<feature type="compositionally biased region" description="Polar residues" evidence="1">
    <location>
        <begin position="13"/>
        <end position="35"/>
    </location>
</feature>
<dbReference type="Proteomes" id="UP000070373">
    <property type="component" value="Unassembled WGS sequence"/>
</dbReference>
<name>A0A133UCI1_9EURY</name>
<reference evidence="2 3" key="1">
    <citation type="journal article" date="2016" name="Sci. Rep.">
        <title>Metabolic traits of an uncultured archaeal lineage -MSBL1- from brine pools of the Red Sea.</title>
        <authorList>
            <person name="Mwirichia R."/>
            <person name="Alam I."/>
            <person name="Rashid M."/>
            <person name="Vinu M."/>
            <person name="Ba-Alawi W."/>
            <person name="Anthony Kamau A."/>
            <person name="Kamanda Ngugi D."/>
            <person name="Goker M."/>
            <person name="Klenk H.P."/>
            <person name="Bajic V."/>
            <person name="Stingl U."/>
        </authorList>
    </citation>
    <scope>NUCLEOTIDE SEQUENCE [LARGE SCALE GENOMIC DNA]</scope>
    <source>
        <strain evidence="2">SCGC-AAA259E17</strain>
    </source>
</reference>
<evidence type="ECO:0000256" key="1">
    <source>
        <dbReference type="SAM" id="MobiDB-lite"/>
    </source>
</evidence>
<feature type="region of interest" description="Disordered" evidence="1">
    <location>
        <begin position="1"/>
        <end position="74"/>
    </location>
</feature>
<dbReference type="AlphaFoldDB" id="A0A133UCI1"/>
<sequence length="74" mass="8169">SDAPTLGREDSTLPRTSCKNITSDGTKNLSDSSPIKSEIRKVSSRPNKINSKKSIIRQTNSLKKSKKNNPKLEN</sequence>
<evidence type="ECO:0000313" key="3">
    <source>
        <dbReference type="Proteomes" id="UP000070373"/>
    </source>
</evidence>
<dbReference type="EMBL" id="LHXN01000094">
    <property type="protein sequence ID" value="KXA91897.1"/>
    <property type="molecule type" value="Genomic_DNA"/>
</dbReference>
<accession>A0A133UCI1</accession>
<gene>
    <name evidence="2" type="ORF">AKJ64_04360</name>
</gene>
<keyword evidence="3" id="KW-1185">Reference proteome</keyword>
<proteinExistence type="predicted"/>